<dbReference type="EMBL" id="CAJNOJ010000195">
    <property type="protein sequence ID" value="CAF1273977.1"/>
    <property type="molecule type" value="Genomic_DNA"/>
</dbReference>
<organism evidence="2 3">
    <name type="scientific">Adineta ricciae</name>
    <name type="common">Rotifer</name>
    <dbReference type="NCBI Taxonomy" id="249248"/>
    <lineage>
        <taxon>Eukaryota</taxon>
        <taxon>Metazoa</taxon>
        <taxon>Spiralia</taxon>
        <taxon>Gnathifera</taxon>
        <taxon>Rotifera</taxon>
        <taxon>Eurotatoria</taxon>
        <taxon>Bdelloidea</taxon>
        <taxon>Adinetida</taxon>
        <taxon>Adinetidae</taxon>
        <taxon>Adineta</taxon>
    </lineage>
</organism>
<accession>A0A815BZV5</accession>
<sequence>MYSQKYRIRMAQSQGYKRFRSSINTIYHGTSTPQTSNSNKIFPRASTPNSHRKDEHVEQTIPVVRTPHSKVTVHDKVQKKPRQSRHSHRRYQIYVDHIVFIQQQQKSCSHCHCKKRKSQHILGVL</sequence>
<feature type="compositionally biased region" description="Basic residues" evidence="1">
    <location>
        <begin position="79"/>
        <end position="89"/>
    </location>
</feature>
<feature type="compositionally biased region" description="Polar residues" evidence="1">
    <location>
        <begin position="28"/>
        <end position="40"/>
    </location>
</feature>
<feature type="region of interest" description="Disordered" evidence="1">
    <location>
        <begin position="28"/>
        <end position="89"/>
    </location>
</feature>
<evidence type="ECO:0000313" key="3">
    <source>
        <dbReference type="Proteomes" id="UP000663852"/>
    </source>
</evidence>
<dbReference type="Proteomes" id="UP000663852">
    <property type="component" value="Unassembled WGS sequence"/>
</dbReference>
<dbReference type="OrthoDB" id="10054395at2759"/>
<comment type="caution">
    <text evidence="2">The sequence shown here is derived from an EMBL/GenBank/DDBJ whole genome shotgun (WGS) entry which is preliminary data.</text>
</comment>
<evidence type="ECO:0000256" key="1">
    <source>
        <dbReference type="SAM" id="MobiDB-lite"/>
    </source>
</evidence>
<proteinExistence type="predicted"/>
<protein>
    <submittedName>
        <fullName evidence="2">Uncharacterized protein</fullName>
    </submittedName>
</protein>
<reference evidence="2" key="1">
    <citation type="submission" date="2021-02" db="EMBL/GenBank/DDBJ databases">
        <authorList>
            <person name="Nowell W R."/>
        </authorList>
    </citation>
    <scope>NUCLEOTIDE SEQUENCE</scope>
</reference>
<evidence type="ECO:0000313" key="2">
    <source>
        <dbReference type="EMBL" id="CAF1273977.1"/>
    </source>
</evidence>
<dbReference type="AlphaFoldDB" id="A0A815BZV5"/>
<name>A0A815BZV5_ADIRI</name>
<gene>
    <name evidence="2" type="ORF">EDS130_LOCUS29183</name>
</gene>